<evidence type="ECO:0000256" key="1">
    <source>
        <dbReference type="ARBA" id="ARBA00001968"/>
    </source>
</evidence>
<dbReference type="Proteomes" id="UP000283734">
    <property type="component" value="Unassembled WGS sequence"/>
</dbReference>
<feature type="domain" description="Endoribonuclease YicC-like N-terminal" evidence="6">
    <location>
        <begin position="2"/>
        <end position="153"/>
    </location>
</feature>
<dbReference type="Pfam" id="PF08340">
    <property type="entry name" value="YicC-like_C"/>
    <property type="match status" value="1"/>
</dbReference>
<dbReference type="GO" id="GO:0016787">
    <property type="term" value="F:hydrolase activity"/>
    <property type="evidence" value="ECO:0007669"/>
    <property type="project" value="UniProtKB-KW"/>
</dbReference>
<protein>
    <submittedName>
        <fullName evidence="8">YicC family protein</fullName>
    </submittedName>
</protein>
<dbReference type="PANTHER" id="PTHR30636">
    <property type="entry name" value="UPF0701 PROTEIN YICC"/>
    <property type="match status" value="1"/>
</dbReference>
<comment type="cofactor">
    <cofactor evidence="1">
        <name>a divalent metal cation</name>
        <dbReference type="ChEBI" id="CHEBI:60240"/>
    </cofactor>
</comment>
<feature type="domain" description="Endoribonuclease YicC-like C-terminal" evidence="7">
    <location>
        <begin position="171"/>
        <end position="287"/>
    </location>
</feature>
<evidence type="ECO:0000259" key="7">
    <source>
        <dbReference type="Pfam" id="PF08340"/>
    </source>
</evidence>
<dbReference type="GO" id="GO:0004521">
    <property type="term" value="F:RNA endonuclease activity"/>
    <property type="evidence" value="ECO:0007669"/>
    <property type="project" value="InterPro"/>
</dbReference>
<evidence type="ECO:0000259" key="6">
    <source>
        <dbReference type="Pfam" id="PF03755"/>
    </source>
</evidence>
<evidence type="ECO:0000313" key="8">
    <source>
        <dbReference type="EMBL" id="RJG18655.1"/>
    </source>
</evidence>
<organism evidence="8 9">
    <name type="scientific">Alcanivorax profundi</name>
    <dbReference type="NCBI Taxonomy" id="2338368"/>
    <lineage>
        <taxon>Bacteria</taxon>
        <taxon>Pseudomonadati</taxon>
        <taxon>Pseudomonadota</taxon>
        <taxon>Gammaproteobacteria</taxon>
        <taxon>Oceanospirillales</taxon>
        <taxon>Alcanivoracaceae</taxon>
        <taxon>Alcanivorax</taxon>
    </lineage>
</organism>
<reference evidence="8 9" key="1">
    <citation type="submission" date="2018-09" db="EMBL/GenBank/DDBJ databases">
        <title>Alcanivorax profundi sp. nov., isolated from 1000 m-depth seawater of the Mariana Trench.</title>
        <authorList>
            <person name="Liu J."/>
        </authorList>
    </citation>
    <scope>NUCLEOTIDE SEQUENCE [LARGE SCALE GENOMIC DNA]</scope>
    <source>
        <strain evidence="8 9">MTEO17</strain>
    </source>
</reference>
<evidence type="ECO:0000256" key="3">
    <source>
        <dbReference type="ARBA" id="ARBA00022759"/>
    </source>
</evidence>
<dbReference type="InterPro" id="IPR013527">
    <property type="entry name" value="YicC-like_N"/>
</dbReference>
<keyword evidence="4" id="KW-0378">Hydrolase</keyword>
<dbReference type="Pfam" id="PF03755">
    <property type="entry name" value="YicC-like_N"/>
    <property type="match status" value="1"/>
</dbReference>
<gene>
    <name evidence="8" type="ORF">D4A39_09355</name>
</gene>
<dbReference type="InterPro" id="IPR005229">
    <property type="entry name" value="YicC/YloC-like"/>
</dbReference>
<dbReference type="OrthoDB" id="9771229at2"/>
<dbReference type="EMBL" id="QYYA01000002">
    <property type="protein sequence ID" value="RJG18655.1"/>
    <property type="molecule type" value="Genomic_DNA"/>
</dbReference>
<dbReference type="InterPro" id="IPR013551">
    <property type="entry name" value="YicC-like_C"/>
</dbReference>
<dbReference type="RefSeq" id="WP_022986093.1">
    <property type="nucleotide sequence ID" value="NZ_CAXGPP010000001.1"/>
</dbReference>
<evidence type="ECO:0000256" key="2">
    <source>
        <dbReference type="ARBA" id="ARBA00022722"/>
    </source>
</evidence>
<keyword evidence="2" id="KW-0540">Nuclease</keyword>
<keyword evidence="9" id="KW-1185">Reference proteome</keyword>
<dbReference type="AlphaFoldDB" id="A0A418Y057"/>
<comment type="similarity">
    <text evidence="5">Belongs to the YicC/YloC family.</text>
</comment>
<keyword evidence="3" id="KW-0255">Endonuclease</keyword>
<name>A0A418Y057_9GAMM</name>
<evidence type="ECO:0000313" key="9">
    <source>
        <dbReference type="Proteomes" id="UP000283734"/>
    </source>
</evidence>
<proteinExistence type="inferred from homology"/>
<evidence type="ECO:0000256" key="4">
    <source>
        <dbReference type="ARBA" id="ARBA00022801"/>
    </source>
</evidence>
<dbReference type="PANTHER" id="PTHR30636:SF3">
    <property type="entry name" value="UPF0701 PROTEIN YICC"/>
    <property type="match status" value="1"/>
</dbReference>
<evidence type="ECO:0000256" key="5">
    <source>
        <dbReference type="ARBA" id="ARBA00035648"/>
    </source>
</evidence>
<dbReference type="NCBIfam" id="TIGR00255">
    <property type="entry name" value="YicC/YloC family endoribonuclease"/>
    <property type="match status" value="1"/>
</dbReference>
<sequence>MICSMTAFARADRHLQGYSLAWEIKSVNHRYLEVSPRLPDALRGLENGVREKCRKALARGKVEVTLRYQQDDSEASLELNETLVKQLSDVSRRVGDIVQHPGQVNPMEILRYPGVLSSQELDVELLQREALSLLDEALQALIDTRAREGEQLGKLIEDRLDGIGTQVEIVKAAIPRIKEAQRERLRHRIQEVVESPDPDRLEQELVLLAQKMDVEEELDRLITHVAEVRRILKKGGHIGRRLDFLMQELNREANTTASKSVDSETTAAAVELKVLIEQMREQIQNIE</sequence>
<comment type="caution">
    <text evidence="8">The sequence shown here is derived from an EMBL/GenBank/DDBJ whole genome shotgun (WGS) entry which is preliminary data.</text>
</comment>
<accession>A0A418Y057</accession>